<sequence>MSPNTERHHDAPDDSGYGGYLAARTGLGDFGGDAGEGEPRGAAAQAGGPAAAYEAGDTFDACYQRYYKHVYYCAYAILRDHFLAQDAAQETFIKIFRRLGETGAADVQEGWLTVIARNTAIDLYRKRVRSLEISSERMEAVSGAGDGGIGRFAEVPDEYELLESLKPEARKALVLVYEYGLSYKQLASILNLSVGAVKTLIHRAKKKLQAMSGKAEATETSA</sequence>
<dbReference type="PANTHER" id="PTHR43133">
    <property type="entry name" value="RNA POLYMERASE ECF-TYPE SIGMA FACTO"/>
    <property type="match status" value="1"/>
</dbReference>
<evidence type="ECO:0000313" key="9">
    <source>
        <dbReference type="EMBL" id="MBO7742758.1"/>
    </source>
</evidence>
<keyword evidence="10" id="KW-1185">Reference proteome</keyword>
<dbReference type="InterPro" id="IPR036388">
    <property type="entry name" value="WH-like_DNA-bd_sf"/>
</dbReference>
<dbReference type="Gene3D" id="1.10.1740.10">
    <property type="match status" value="1"/>
</dbReference>
<evidence type="ECO:0000256" key="6">
    <source>
        <dbReference type="SAM" id="MobiDB-lite"/>
    </source>
</evidence>
<evidence type="ECO:0000256" key="4">
    <source>
        <dbReference type="ARBA" id="ARBA00023125"/>
    </source>
</evidence>
<dbReference type="RefSeq" id="WP_208845731.1">
    <property type="nucleotide sequence ID" value="NZ_JAGGDJ010000001.1"/>
</dbReference>
<keyword evidence="5" id="KW-0804">Transcription</keyword>
<feature type="compositionally biased region" description="Basic and acidic residues" evidence="6">
    <location>
        <begin position="1"/>
        <end position="12"/>
    </location>
</feature>
<dbReference type="Proteomes" id="UP000670947">
    <property type="component" value="Unassembled WGS sequence"/>
</dbReference>
<dbReference type="Pfam" id="PF04542">
    <property type="entry name" value="Sigma70_r2"/>
    <property type="match status" value="1"/>
</dbReference>
<evidence type="ECO:0000256" key="1">
    <source>
        <dbReference type="ARBA" id="ARBA00010641"/>
    </source>
</evidence>
<evidence type="ECO:0000256" key="2">
    <source>
        <dbReference type="ARBA" id="ARBA00023015"/>
    </source>
</evidence>
<dbReference type="Gene3D" id="1.10.10.10">
    <property type="entry name" value="Winged helix-like DNA-binding domain superfamily/Winged helix DNA-binding domain"/>
    <property type="match status" value="1"/>
</dbReference>
<evidence type="ECO:0000313" key="10">
    <source>
        <dbReference type="Proteomes" id="UP000670947"/>
    </source>
</evidence>
<dbReference type="PANTHER" id="PTHR43133:SF8">
    <property type="entry name" value="RNA POLYMERASE SIGMA FACTOR HI_1459-RELATED"/>
    <property type="match status" value="1"/>
</dbReference>
<gene>
    <name evidence="9" type="ORF">I8J29_01025</name>
</gene>
<dbReference type="Pfam" id="PF08281">
    <property type="entry name" value="Sigma70_r4_2"/>
    <property type="match status" value="1"/>
</dbReference>
<evidence type="ECO:0000259" key="7">
    <source>
        <dbReference type="Pfam" id="PF04542"/>
    </source>
</evidence>
<keyword evidence="2" id="KW-0805">Transcription regulation</keyword>
<dbReference type="InterPro" id="IPR013325">
    <property type="entry name" value="RNA_pol_sigma_r2"/>
</dbReference>
<evidence type="ECO:0000259" key="8">
    <source>
        <dbReference type="Pfam" id="PF08281"/>
    </source>
</evidence>
<feature type="domain" description="RNA polymerase sigma-70 region 2" evidence="7">
    <location>
        <begin position="63"/>
        <end position="129"/>
    </location>
</feature>
<accession>A0ABS3W392</accession>
<feature type="region of interest" description="Disordered" evidence="6">
    <location>
        <begin position="1"/>
        <end position="22"/>
    </location>
</feature>
<evidence type="ECO:0000256" key="3">
    <source>
        <dbReference type="ARBA" id="ARBA00023082"/>
    </source>
</evidence>
<dbReference type="CDD" id="cd06171">
    <property type="entry name" value="Sigma70_r4"/>
    <property type="match status" value="1"/>
</dbReference>
<dbReference type="NCBIfam" id="TIGR02937">
    <property type="entry name" value="sigma70-ECF"/>
    <property type="match status" value="1"/>
</dbReference>
<comment type="similarity">
    <text evidence="1">Belongs to the sigma-70 factor family. ECF subfamily.</text>
</comment>
<organism evidence="9 10">
    <name type="scientific">Paenibacillus artemisiicola</name>
    <dbReference type="NCBI Taxonomy" id="1172618"/>
    <lineage>
        <taxon>Bacteria</taxon>
        <taxon>Bacillati</taxon>
        <taxon>Bacillota</taxon>
        <taxon>Bacilli</taxon>
        <taxon>Bacillales</taxon>
        <taxon>Paenibacillaceae</taxon>
        <taxon>Paenibacillus</taxon>
    </lineage>
</organism>
<dbReference type="SUPFAM" id="SSF88659">
    <property type="entry name" value="Sigma3 and sigma4 domains of RNA polymerase sigma factors"/>
    <property type="match status" value="1"/>
</dbReference>
<comment type="caution">
    <text evidence="9">The sequence shown here is derived from an EMBL/GenBank/DDBJ whole genome shotgun (WGS) entry which is preliminary data.</text>
</comment>
<keyword evidence="4" id="KW-0238">DNA-binding</keyword>
<keyword evidence="3" id="KW-0731">Sigma factor</keyword>
<dbReference type="InterPro" id="IPR013249">
    <property type="entry name" value="RNA_pol_sigma70_r4_t2"/>
</dbReference>
<proteinExistence type="inferred from homology"/>
<dbReference type="SUPFAM" id="SSF88946">
    <property type="entry name" value="Sigma2 domain of RNA polymerase sigma factors"/>
    <property type="match status" value="1"/>
</dbReference>
<dbReference type="InterPro" id="IPR014284">
    <property type="entry name" value="RNA_pol_sigma-70_dom"/>
</dbReference>
<protein>
    <submittedName>
        <fullName evidence="9">Sigma-70 family RNA polymerase sigma factor</fullName>
    </submittedName>
</protein>
<feature type="domain" description="RNA polymerase sigma factor 70 region 4 type 2" evidence="8">
    <location>
        <begin position="160"/>
        <end position="208"/>
    </location>
</feature>
<dbReference type="InterPro" id="IPR039425">
    <property type="entry name" value="RNA_pol_sigma-70-like"/>
</dbReference>
<dbReference type="InterPro" id="IPR007627">
    <property type="entry name" value="RNA_pol_sigma70_r2"/>
</dbReference>
<dbReference type="InterPro" id="IPR013324">
    <property type="entry name" value="RNA_pol_sigma_r3/r4-like"/>
</dbReference>
<reference evidence="9 10" key="1">
    <citation type="submission" date="2021-03" db="EMBL/GenBank/DDBJ databases">
        <title>Paenibacillus artemisicola MWE-103 whole genome sequence.</title>
        <authorList>
            <person name="Ham Y.J."/>
        </authorList>
    </citation>
    <scope>NUCLEOTIDE SEQUENCE [LARGE SCALE GENOMIC DNA]</scope>
    <source>
        <strain evidence="9 10">MWE-103</strain>
    </source>
</reference>
<evidence type="ECO:0000256" key="5">
    <source>
        <dbReference type="ARBA" id="ARBA00023163"/>
    </source>
</evidence>
<name>A0ABS3W392_9BACL</name>
<dbReference type="EMBL" id="JAGGDJ010000001">
    <property type="protein sequence ID" value="MBO7742758.1"/>
    <property type="molecule type" value="Genomic_DNA"/>
</dbReference>